<comment type="caution">
    <text evidence="1">The sequence shown here is derived from an EMBL/GenBank/DDBJ whole genome shotgun (WGS) entry which is preliminary data.</text>
</comment>
<keyword evidence="2" id="KW-1185">Reference proteome</keyword>
<reference evidence="1 2" key="1">
    <citation type="submission" date="2024-01" db="EMBL/GenBank/DDBJ databases">
        <title>The genome of the rayed Mediterranean limpet Patella caerulea (Linnaeus, 1758).</title>
        <authorList>
            <person name="Anh-Thu Weber A."/>
            <person name="Halstead-Nussloch G."/>
        </authorList>
    </citation>
    <scope>NUCLEOTIDE SEQUENCE [LARGE SCALE GENOMIC DNA]</scope>
    <source>
        <strain evidence="1">AATW-2023a</strain>
        <tissue evidence="1">Whole specimen</tissue>
    </source>
</reference>
<gene>
    <name evidence="1" type="ORF">SNE40_022355</name>
</gene>
<evidence type="ECO:0000313" key="2">
    <source>
        <dbReference type="Proteomes" id="UP001347796"/>
    </source>
</evidence>
<dbReference type="Proteomes" id="UP001347796">
    <property type="component" value="Unassembled WGS sequence"/>
</dbReference>
<sequence>MPVFLYFTGGLSSTAKSKLNKEYFVYARDGSLLSRNAGTMKSLATGDELVELDGSNSQCRHYNCLHDVMIIRHPWDPMKFDLSRDYGLFSVGDREVQYDYITKTQSRLSGLSRG</sequence>
<dbReference type="EMBL" id="JAZGQO010000021">
    <property type="protein sequence ID" value="KAK6165427.1"/>
    <property type="molecule type" value="Genomic_DNA"/>
</dbReference>
<organism evidence="1 2">
    <name type="scientific">Patella caerulea</name>
    <name type="common">Rayed Mediterranean limpet</name>
    <dbReference type="NCBI Taxonomy" id="87958"/>
    <lineage>
        <taxon>Eukaryota</taxon>
        <taxon>Metazoa</taxon>
        <taxon>Spiralia</taxon>
        <taxon>Lophotrochozoa</taxon>
        <taxon>Mollusca</taxon>
        <taxon>Gastropoda</taxon>
        <taxon>Patellogastropoda</taxon>
        <taxon>Patelloidea</taxon>
        <taxon>Patellidae</taxon>
        <taxon>Patella</taxon>
    </lineage>
</organism>
<proteinExistence type="predicted"/>
<accession>A0AAN8FW89</accession>
<protein>
    <submittedName>
        <fullName evidence="1">Uncharacterized protein</fullName>
    </submittedName>
</protein>
<evidence type="ECO:0000313" key="1">
    <source>
        <dbReference type="EMBL" id="KAK6165427.1"/>
    </source>
</evidence>
<dbReference type="AlphaFoldDB" id="A0AAN8FW89"/>
<name>A0AAN8FW89_PATCE</name>